<evidence type="ECO:0000313" key="2">
    <source>
        <dbReference type="Proteomes" id="UP000193404"/>
    </source>
</evidence>
<dbReference type="OrthoDB" id="43694at2157"/>
<gene>
    <name evidence="1" type="ORF">B6F84_08780</name>
</gene>
<evidence type="ECO:0000313" key="1">
    <source>
        <dbReference type="EMBL" id="ARM76107.1"/>
    </source>
</evidence>
<sequence>MTDLLKLDWDNVEDMIKSVLEDKIRVYDYFNYFIIDSEHILVKIYEEDKEIFTVKMELRIGKLEVVEVS</sequence>
<proteinExistence type="predicted"/>
<keyword evidence="2" id="KW-1185">Reference proteome</keyword>
<protein>
    <submittedName>
        <fullName evidence="1">Uncharacterized protein</fullName>
    </submittedName>
</protein>
<reference evidence="1 2" key="1">
    <citation type="submission" date="2017-03" db="EMBL/GenBank/DDBJ databases">
        <title>Sulfur activation and transportation mechanism of thermophilic Archaea Acidianus manzaensis YN-25.</title>
        <authorList>
            <person name="Ma Y."/>
            <person name="Yang Y."/>
            <person name="Xia J."/>
        </authorList>
    </citation>
    <scope>NUCLEOTIDE SEQUENCE [LARGE SCALE GENOMIC DNA]</scope>
    <source>
        <strain evidence="1 2">YN-25</strain>
    </source>
</reference>
<dbReference type="AlphaFoldDB" id="A0A1W6K0T3"/>
<dbReference type="EMBL" id="CP020477">
    <property type="protein sequence ID" value="ARM76107.1"/>
    <property type="molecule type" value="Genomic_DNA"/>
</dbReference>
<dbReference type="KEGG" id="aman:B6F84_08780"/>
<dbReference type="Proteomes" id="UP000193404">
    <property type="component" value="Chromosome"/>
</dbReference>
<dbReference type="STRING" id="282676.B6F84_08780"/>
<organism evidence="1 2">
    <name type="scientific">Acidianus manzaensis</name>
    <dbReference type="NCBI Taxonomy" id="282676"/>
    <lineage>
        <taxon>Archaea</taxon>
        <taxon>Thermoproteota</taxon>
        <taxon>Thermoprotei</taxon>
        <taxon>Sulfolobales</taxon>
        <taxon>Sulfolobaceae</taxon>
        <taxon>Acidianus</taxon>
    </lineage>
</organism>
<name>A0A1W6K0T3_9CREN</name>
<accession>A0A1W6K0T3</accession>